<accession>A0A444IW33</accession>
<organism evidence="2 3">
    <name type="scientific">Candidatus Electrothrix aarhusensis</name>
    <dbReference type="NCBI Taxonomy" id="1859131"/>
    <lineage>
        <taxon>Bacteria</taxon>
        <taxon>Pseudomonadati</taxon>
        <taxon>Thermodesulfobacteriota</taxon>
        <taxon>Desulfobulbia</taxon>
        <taxon>Desulfobulbales</taxon>
        <taxon>Desulfobulbaceae</taxon>
        <taxon>Candidatus Electrothrix</taxon>
    </lineage>
</organism>
<comment type="caution">
    <text evidence="2">The sequence shown here is derived from an EMBL/GenBank/DDBJ whole genome shotgun (WGS) entry which is preliminary data.</text>
</comment>
<dbReference type="EMBL" id="MTKO01000088">
    <property type="protein sequence ID" value="RWX44805.1"/>
    <property type="molecule type" value="Genomic_DNA"/>
</dbReference>
<reference evidence="2 3" key="1">
    <citation type="submission" date="2017-01" db="EMBL/GenBank/DDBJ databases">
        <title>The cable genome- insights into the physiology and evolution of filamentous bacteria capable of sulfide oxidation via long distance electron transfer.</title>
        <authorList>
            <person name="Schreiber L."/>
            <person name="Bjerg J.T."/>
            <person name="Boggild A."/>
            <person name="Van De Vossenberg J."/>
            <person name="Meysman F."/>
            <person name="Nielsen L.P."/>
            <person name="Schramm A."/>
            <person name="Kjeldsen K.U."/>
        </authorList>
    </citation>
    <scope>NUCLEOTIDE SEQUENCE [LARGE SCALE GENOMIC DNA]</scope>
    <source>
        <strain evidence="2">MCF</strain>
    </source>
</reference>
<keyword evidence="3" id="KW-1185">Reference proteome</keyword>
<feature type="domain" description="PilZ" evidence="1">
    <location>
        <begin position="7"/>
        <end position="95"/>
    </location>
</feature>
<evidence type="ECO:0000259" key="1">
    <source>
        <dbReference type="Pfam" id="PF07238"/>
    </source>
</evidence>
<name>A0A444IW33_9BACT</name>
<proteinExistence type="predicted"/>
<dbReference type="Proteomes" id="UP000287853">
    <property type="component" value="Unassembled WGS sequence"/>
</dbReference>
<dbReference type="Pfam" id="PF07238">
    <property type="entry name" value="PilZ"/>
    <property type="match status" value="1"/>
</dbReference>
<protein>
    <recommendedName>
        <fullName evidence="1">PilZ domain-containing protein</fullName>
    </recommendedName>
</protein>
<dbReference type="AlphaFoldDB" id="A0A444IW33"/>
<dbReference type="InterPro" id="IPR009875">
    <property type="entry name" value="PilZ_domain"/>
</dbReference>
<gene>
    <name evidence="2" type="ORF">H206_01330</name>
</gene>
<evidence type="ECO:0000313" key="2">
    <source>
        <dbReference type="EMBL" id="RWX44805.1"/>
    </source>
</evidence>
<evidence type="ECO:0000313" key="3">
    <source>
        <dbReference type="Proteomes" id="UP000287853"/>
    </source>
</evidence>
<dbReference type="GO" id="GO:0035438">
    <property type="term" value="F:cyclic-di-GMP binding"/>
    <property type="evidence" value="ECO:0007669"/>
    <property type="project" value="InterPro"/>
</dbReference>
<dbReference type="Gene3D" id="2.40.10.220">
    <property type="entry name" value="predicted glycosyltransferase like domains"/>
    <property type="match status" value="1"/>
</dbReference>
<dbReference type="SUPFAM" id="SSF141371">
    <property type="entry name" value="PilZ domain-like"/>
    <property type="match status" value="1"/>
</dbReference>
<sequence length="150" mass="16891">MMEHSVDRRRFTRVDILLDVRLDFGVQRYRHFANNLSLSGLYVKGFYEQKAGDACIIEVKQANVGDGAVIRAIASAVRVNETGMALKFISMKLDSFLLLQTVFSSFAEDPQLLGGESLEDISFTQEDGLILYDNTLPLKNYFFPTGKNRA</sequence>